<evidence type="ECO:0000259" key="1">
    <source>
        <dbReference type="Pfam" id="PF00561"/>
    </source>
</evidence>
<feature type="domain" description="AB hydrolase-1" evidence="1">
    <location>
        <begin position="35"/>
        <end position="276"/>
    </location>
</feature>
<dbReference type="GO" id="GO:0016787">
    <property type="term" value="F:hydrolase activity"/>
    <property type="evidence" value="ECO:0007669"/>
    <property type="project" value="UniProtKB-KW"/>
</dbReference>
<name>A0A2P2C887_9ZZZZ</name>
<dbReference type="SUPFAM" id="SSF53474">
    <property type="entry name" value="alpha/beta-Hydrolases"/>
    <property type="match status" value="1"/>
</dbReference>
<dbReference type="InterPro" id="IPR007235">
    <property type="entry name" value="Glyco_trans_28_C"/>
</dbReference>
<dbReference type="InterPro" id="IPR029058">
    <property type="entry name" value="AB_hydrolase_fold"/>
</dbReference>
<feature type="domain" description="Glycosyl transferase family 28 C-terminal" evidence="2">
    <location>
        <begin position="548"/>
        <end position="686"/>
    </location>
</feature>
<organism evidence="3">
    <name type="scientific">metagenome</name>
    <dbReference type="NCBI Taxonomy" id="256318"/>
    <lineage>
        <taxon>unclassified sequences</taxon>
        <taxon>metagenomes</taxon>
    </lineage>
</organism>
<keyword evidence="3" id="KW-0378">Hydrolase</keyword>
<proteinExistence type="predicted"/>
<accession>A0A2P2C887</accession>
<sequence length="710" mass="78294">MTQPVTDAREPDSVGFAERDGVRLAWRSYGTGGPPLLLLPTWQIIDSRFWKAQVAHLSRHHRVVTYDGRGTGASSRPAGSASYTTAECAEDVIAVMDATGLDAAVLVGLSCGVAWAVTAAAEHPDRVLGVVAIGPSCNLDVVQRVREQIVFDAEVDQPRGWGMYNRDFWLDGGFTRFREFFFDTMCNEPHSTKQLEDLLDWSADTDPQMLVEATFGRIGGDGVVCTPLDAVCPQVRCPVLVIHGTDDLIADPSIGNRLAELTGGSLLLLEGSGHAPLTRDPVRVNLAITDFVTSLAPPVRRRTHRRAGSRRPRALYLSSPIGLGHARRDLAIGRELRRLHPDLQIDWLTQDPVTRMLDDAGETVHPGSAWLASESTHIEHESGEHDLHAFEAIRRMDAILVNNFHVFHDAVEEQHYDLVIGDEAWDVDYYLHENPELKRFAFAWLTDFVGWLPMPDGGAREARLTADYNAEMIEQRARFGRVRDASVFVGTADDVVDSSFGPGLPDIRDWTSDNFDFSGYVTGSPAVGAEERAALRQRLGYRDDQRVCLVTVGGSGVGTALLERVLEAVPVVRRSAPDLHFEFVTGPRIDPGTVPEQPGVRVRGYLPDLDQHLAAADLAVVQGGLTTCMELTANQRPFLYVPLRHHFEQTFHVRHRLERYGAGRHLDYDTAADRDALATAILKEIEVEPNYRPVETDGAARAASLLAGLL</sequence>
<dbReference type="AlphaFoldDB" id="A0A2P2C887"/>
<gene>
    <name evidence="3" type="ORF">NOCA2480152</name>
</gene>
<protein>
    <submittedName>
        <fullName evidence="3">Alpha/beta hydrolase fold protein</fullName>
    </submittedName>
</protein>
<dbReference type="SUPFAM" id="SSF53756">
    <property type="entry name" value="UDP-Glycosyltransferase/glycogen phosphorylase"/>
    <property type="match status" value="1"/>
</dbReference>
<evidence type="ECO:0000313" key="3">
    <source>
        <dbReference type="EMBL" id="CUR58198.1"/>
    </source>
</evidence>
<dbReference type="PANTHER" id="PTHR43433">
    <property type="entry name" value="HYDROLASE, ALPHA/BETA FOLD FAMILY PROTEIN"/>
    <property type="match status" value="1"/>
</dbReference>
<dbReference type="EMBL" id="CZKA01000043">
    <property type="protein sequence ID" value="CUR58198.1"/>
    <property type="molecule type" value="Genomic_DNA"/>
</dbReference>
<dbReference type="GO" id="GO:0016758">
    <property type="term" value="F:hexosyltransferase activity"/>
    <property type="evidence" value="ECO:0007669"/>
    <property type="project" value="InterPro"/>
</dbReference>
<dbReference type="Gene3D" id="3.40.50.1820">
    <property type="entry name" value="alpha/beta hydrolase"/>
    <property type="match status" value="1"/>
</dbReference>
<dbReference type="Gene3D" id="3.40.50.2000">
    <property type="entry name" value="Glycogen Phosphorylase B"/>
    <property type="match status" value="1"/>
</dbReference>
<dbReference type="PANTHER" id="PTHR43433:SF5">
    <property type="entry name" value="AB HYDROLASE-1 DOMAIN-CONTAINING PROTEIN"/>
    <property type="match status" value="1"/>
</dbReference>
<evidence type="ECO:0000259" key="2">
    <source>
        <dbReference type="Pfam" id="PF04101"/>
    </source>
</evidence>
<dbReference type="Pfam" id="PF00561">
    <property type="entry name" value="Abhydrolase_1"/>
    <property type="match status" value="1"/>
</dbReference>
<dbReference type="Pfam" id="PF04101">
    <property type="entry name" value="Glyco_tran_28_C"/>
    <property type="match status" value="1"/>
</dbReference>
<dbReference type="InterPro" id="IPR000073">
    <property type="entry name" value="AB_hydrolase_1"/>
</dbReference>
<reference evidence="3" key="1">
    <citation type="submission" date="2015-08" db="EMBL/GenBank/DDBJ databases">
        <authorList>
            <person name="Babu N.S."/>
            <person name="Beckwith C.J."/>
            <person name="Beseler K.G."/>
            <person name="Brison A."/>
            <person name="Carone J.V."/>
            <person name="Caskin T.P."/>
            <person name="Diamond M."/>
            <person name="Durham M.E."/>
            <person name="Foxe J.M."/>
            <person name="Go M."/>
            <person name="Henderson B.A."/>
            <person name="Jones I.B."/>
            <person name="McGettigan J.A."/>
            <person name="Micheletti S.J."/>
            <person name="Nasrallah M.E."/>
            <person name="Ortiz D."/>
            <person name="Piller C.R."/>
            <person name="Privatt S.R."/>
            <person name="Schneider S.L."/>
            <person name="Sharp S."/>
            <person name="Smith T.C."/>
            <person name="Stanton J.D."/>
            <person name="Ullery H.E."/>
            <person name="Wilson R.J."/>
            <person name="Serrano M.G."/>
            <person name="Buck G."/>
            <person name="Lee V."/>
            <person name="Wang Y."/>
            <person name="Carvalho R."/>
            <person name="Voegtly L."/>
            <person name="Shi R."/>
            <person name="Duckworth R."/>
            <person name="Johnson A."/>
            <person name="Loviza R."/>
            <person name="Walstead R."/>
            <person name="Shah Z."/>
            <person name="Kiflezghi M."/>
            <person name="Wade K."/>
            <person name="Ball S.L."/>
            <person name="Bradley K.W."/>
            <person name="Asai D.J."/>
            <person name="Bowman C.A."/>
            <person name="Russell D.A."/>
            <person name="Pope W.H."/>
            <person name="Jacobs-Sera D."/>
            <person name="Hendrix R.W."/>
            <person name="Hatfull G.F."/>
        </authorList>
    </citation>
    <scope>NUCLEOTIDE SEQUENCE</scope>
</reference>
<dbReference type="InterPro" id="IPR050471">
    <property type="entry name" value="AB_hydrolase"/>
</dbReference>